<proteinExistence type="predicted"/>
<gene>
    <name evidence="1" type="ORF">E6C64_03950</name>
</gene>
<reference evidence="1 2" key="1">
    <citation type="submission" date="2019-04" db="EMBL/GenBank/DDBJ databases">
        <authorList>
            <person name="Jiang L."/>
        </authorList>
    </citation>
    <scope>NUCLEOTIDE SEQUENCE [LARGE SCALE GENOMIC DNA]</scope>
    <source>
        <strain evidence="1 2">YIM 131853</strain>
    </source>
</reference>
<dbReference type="RefSeq" id="WP_136426279.1">
    <property type="nucleotide sequence ID" value="NZ_SSSM01000001.1"/>
</dbReference>
<keyword evidence="2" id="KW-1185">Reference proteome</keyword>
<name>A0A4V3WTW1_9MICO</name>
<dbReference type="AlphaFoldDB" id="A0A4V3WTW1"/>
<organism evidence="1 2">
    <name type="scientific">Naasia lichenicola</name>
    <dbReference type="NCBI Taxonomy" id="2565933"/>
    <lineage>
        <taxon>Bacteria</taxon>
        <taxon>Bacillati</taxon>
        <taxon>Actinomycetota</taxon>
        <taxon>Actinomycetes</taxon>
        <taxon>Micrococcales</taxon>
        <taxon>Microbacteriaceae</taxon>
        <taxon>Naasia</taxon>
    </lineage>
</organism>
<dbReference type="EMBL" id="SSSM01000001">
    <property type="protein sequence ID" value="THG33497.1"/>
    <property type="molecule type" value="Genomic_DNA"/>
</dbReference>
<comment type="caution">
    <text evidence="1">The sequence shown here is derived from an EMBL/GenBank/DDBJ whole genome shotgun (WGS) entry which is preliminary data.</text>
</comment>
<protein>
    <submittedName>
        <fullName evidence="1">Uncharacterized protein</fullName>
    </submittedName>
</protein>
<evidence type="ECO:0000313" key="2">
    <source>
        <dbReference type="Proteomes" id="UP000309133"/>
    </source>
</evidence>
<dbReference type="Proteomes" id="UP000309133">
    <property type="component" value="Unassembled WGS sequence"/>
</dbReference>
<sequence>MWHPILSATEVEPWQWHLLDSGSRPYAIIVALEIKGERGYRAVTWAQHSSERELLGYYRSLKAAVEGAHRSYIAAHARQGPVNGKR</sequence>
<dbReference type="OrthoDB" id="5120099at2"/>
<evidence type="ECO:0000313" key="1">
    <source>
        <dbReference type="EMBL" id="THG33497.1"/>
    </source>
</evidence>
<accession>A0A4V3WTW1</accession>